<dbReference type="SMART" id="SM00717">
    <property type="entry name" value="SANT"/>
    <property type="match status" value="2"/>
</dbReference>
<dbReference type="PANTHER" id="PTHR47999:SF6">
    <property type="entry name" value="MYB-RELATED PROTEIN P"/>
    <property type="match status" value="1"/>
</dbReference>
<organism evidence="7 8">
    <name type="scientific">Juglans regia</name>
    <name type="common">English walnut</name>
    <dbReference type="NCBI Taxonomy" id="51240"/>
    <lineage>
        <taxon>Eukaryota</taxon>
        <taxon>Viridiplantae</taxon>
        <taxon>Streptophyta</taxon>
        <taxon>Embryophyta</taxon>
        <taxon>Tracheophyta</taxon>
        <taxon>Spermatophyta</taxon>
        <taxon>Magnoliopsida</taxon>
        <taxon>eudicotyledons</taxon>
        <taxon>Gunneridae</taxon>
        <taxon>Pentapetalae</taxon>
        <taxon>rosids</taxon>
        <taxon>fabids</taxon>
        <taxon>Fagales</taxon>
        <taxon>Juglandaceae</taxon>
        <taxon>Juglans</taxon>
    </lineage>
</organism>
<protein>
    <submittedName>
        <fullName evidence="8">Transcription factor MYB13-like</fullName>
    </submittedName>
</protein>
<dbReference type="PROSITE" id="PS50090">
    <property type="entry name" value="MYB_LIKE"/>
    <property type="match status" value="2"/>
</dbReference>
<evidence type="ECO:0000313" key="7">
    <source>
        <dbReference type="Proteomes" id="UP000235220"/>
    </source>
</evidence>
<dbReference type="Pfam" id="PF00249">
    <property type="entry name" value="Myb_DNA-binding"/>
    <property type="match status" value="2"/>
</dbReference>
<evidence type="ECO:0000256" key="4">
    <source>
        <dbReference type="ARBA" id="ARBA00023163"/>
    </source>
</evidence>
<dbReference type="STRING" id="51240.A0A2I4EP80"/>
<dbReference type="PANTHER" id="PTHR47999">
    <property type="entry name" value="TRANSCRIPTION FACTOR MYB8-RELATED-RELATED"/>
    <property type="match status" value="1"/>
</dbReference>
<dbReference type="AlphaFoldDB" id="A0A2I4EP80"/>
<dbReference type="InterPro" id="IPR017930">
    <property type="entry name" value="Myb_dom"/>
</dbReference>
<sequence>MGRAPCCEKVGLKKGRWTSEEDEILINYIQANGEGSWRSLPKNAGLLRCGKSCRLRWINYLRADLKRGNISAEEEQIIIKLHTSMGNRWSLIASQLPGRTDNEIKNYWNSHLSRKIHTLRRVSRTETLVPTIMDLAKVDVPVKRRGGRTSRWAMMKKGKKYIQKHVGIPTKPKDSTVNTTVSSIPSPPTTSLVKETTFSTAVIDDCMVSDHPDQVNDKERDNSLVLCPEEENKYENQVVLFPSGHEKETETLGPYDHEVGDIDGVWLGFDYNMSNGLMDSNGILTLNDKGNENPDHHDVMGTIHHDVEKKDSTGFVCANKMAMMAASEDLESVNYSSNGESGEWYSCSSMASGFDDGVDNWEWEGVVQGNGISDQNESMLSWLWESDNLEGDSSNLAGIDPDKQDAMVAWLLS</sequence>
<dbReference type="RefSeq" id="XP_018821204.1">
    <property type="nucleotide sequence ID" value="XM_018965659.2"/>
</dbReference>
<keyword evidence="3" id="KW-0238">DNA-binding</keyword>
<dbReference type="FunCoup" id="A0A2I4EP80">
    <property type="interactions" value="524"/>
</dbReference>
<evidence type="ECO:0000256" key="1">
    <source>
        <dbReference type="ARBA" id="ARBA00004123"/>
    </source>
</evidence>
<dbReference type="GO" id="GO:0006355">
    <property type="term" value="P:regulation of DNA-templated transcription"/>
    <property type="evidence" value="ECO:0000318"/>
    <property type="project" value="GO_Central"/>
</dbReference>
<dbReference type="Proteomes" id="UP000235220">
    <property type="component" value="Chromosome 11"/>
</dbReference>
<dbReference type="KEGG" id="jre:108991418"/>
<dbReference type="GeneID" id="108991418"/>
<dbReference type="SMR" id="A0A2I4EP80"/>
<dbReference type="Gramene" id="Jr11_15680_p1">
    <property type="protein sequence ID" value="cds.Jr11_15680_p1"/>
    <property type="gene ID" value="Jr11_15680"/>
</dbReference>
<dbReference type="InterPro" id="IPR009057">
    <property type="entry name" value="Homeodomain-like_sf"/>
</dbReference>
<keyword evidence="5" id="KW-0539">Nucleus</keyword>
<feature type="region of interest" description="Disordered" evidence="6">
    <location>
        <begin position="168"/>
        <end position="190"/>
    </location>
</feature>
<dbReference type="Gene3D" id="1.10.10.60">
    <property type="entry name" value="Homeodomain-like"/>
    <property type="match status" value="2"/>
</dbReference>
<dbReference type="GO" id="GO:0005634">
    <property type="term" value="C:nucleus"/>
    <property type="evidence" value="ECO:0000318"/>
    <property type="project" value="GO_Central"/>
</dbReference>
<evidence type="ECO:0000313" key="8">
    <source>
        <dbReference type="RefSeq" id="XP_018821204.1"/>
    </source>
</evidence>
<feature type="compositionally biased region" description="Low complexity" evidence="6">
    <location>
        <begin position="175"/>
        <end position="190"/>
    </location>
</feature>
<keyword evidence="7" id="KW-1185">Reference proteome</keyword>
<keyword evidence="4" id="KW-0804">Transcription</keyword>
<dbReference type="OrthoDB" id="2143914at2759"/>
<evidence type="ECO:0000256" key="5">
    <source>
        <dbReference type="ARBA" id="ARBA00023242"/>
    </source>
</evidence>
<evidence type="ECO:0000256" key="6">
    <source>
        <dbReference type="SAM" id="MobiDB-lite"/>
    </source>
</evidence>
<dbReference type="SUPFAM" id="SSF46689">
    <property type="entry name" value="Homeodomain-like"/>
    <property type="match status" value="1"/>
</dbReference>
<dbReference type="InterPro" id="IPR001005">
    <property type="entry name" value="SANT/Myb"/>
</dbReference>
<dbReference type="PROSITE" id="PS51294">
    <property type="entry name" value="HTH_MYB"/>
    <property type="match status" value="2"/>
</dbReference>
<dbReference type="CDD" id="cd00167">
    <property type="entry name" value="SANT"/>
    <property type="match status" value="2"/>
</dbReference>
<proteinExistence type="predicted"/>
<reference evidence="8" key="1">
    <citation type="submission" date="2025-08" db="UniProtKB">
        <authorList>
            <consortium name="RefSeq"/>
        </authorList>
    </citation>
    <scope>IDENTIFICATION</scope>
    <source>
        <tissue evidence="8">Leaves</tissue>
    </source>
</reference>
<dbReference type="FunFam" id="1.10.10.60:FF:000121">
    <property type="entry name" value="Myb transcription factor"/>
    <property type="match status" value="1"/>
</dbReference>
<name>A0A2I4EP80_JUGRE</name>
<dbReference type="InterPro" id="IPR015495">
    <property type="entry name" value="Myb_TF_plants"/>
</dbReference>
<accession>A0A2I4EP80</accession>
<comment type="subcellular location">
    <subcellularLocation>
        <location evidence="1">Nucleus</location>
    </subcellularLocation>
</comment>
<evidence type="ECO:0000256" key="2">
    <source>
        <dbReference type="ARBA" id="ARBA00023015"/>
    </source>
</evidence>
<dbReference type="GO" id="GO:0000987">
    <property type="term" value="F:cis-regulatory region sequence-specific DNA binding"/>
    <property type="evidence" value="ECO:0000318"/>
    <property type="project" value="GO_Central"/>
</dbReference>
<gene>
    <name evidence="8" type="primary">LOC108991418</name>
</gene>
<evidence type="ECO:0000256" key="3">
    <source>
        <dbReference type="ARBA" id="ARBA00023125"/>
    </source>
</evidence>
<keyword evidence="2" id="KW-0805">Transcription regulation</keyword>